<dbReference type="SUPFAM" id="SSF52374">
    <property type="entry name" value="Nucleotidylyl transferase"/>
    <property type="match status" value="1"/>
</dbReference>
<dbReference type="InterPro" id="IPR002606">
    <property type="entry name" value="Riboflavin_kinase_bac"/>
</dbReference>
<comment type="catalytic activity">
    <reaction evidence="14 15">
        <text>FMN + ATP + H(+) = FAD + diphosphate</text>
        <dbReference type="Rhea" id="RHEA:17237"/>
        <dbReference type="ChEBI" id="CHEBI:15378"/>
        <dbReference type="ChEBI" id="CHEBI:30616"/>
        <dbReference type="ChEBI" id="CHEBI:33019"/>
        <dbReference type="ChEBI" id="CHEBI:57692"/>
        <dbReference type="ChEBI" id="CHEBI:58210"/>
        <dbReference type="EC" id="2.7.7.2"/>
    </reaction>
</comment>
<evidence type="ECO:0000256" key="11">
    <source>
        <dbReference type="ARBA" id="ARBA00022840"/>
    </source>
</evidence>
<keyword evidence="5 15" id="KW-0288">FMN</keyword>
<name>A0A5C5XFG2_9PLAN</name>
<evidence type="ECO:0000256" key="15">
    <source>
        <dbReference type="PIRNR" id="PIRNR004491"/>
    </source>
</evidence>
<evidence type="ECO:0000256" key="8">
    <source>
        <dbReference type="ARBA" id="ARBA00022741"/>
    </source>
</evidence>
<evidence type="ECO:0000256" key="14">
    <source>
        <dbReference type="ARBA" id="ARBA00049494"/>
    </source>
</evidence>
<accession>A0A5C5XFG2</accession>
<evidence type="ECO:0000256" key="3">
    <source>
        <dbReference type="ARBA" id="ARBA00005201"/>
    </source>
</evidence>
<evidence type="ECO:0000256" key="9">
    <source>
        <dbReference type="ARBA" id="ARBA00022777"/>
    </source>
</evidence>
<dbReference type="InterPro" id="IPR023468">
    <property type="entry name" value="Riboflavin_kinase"/>
</dbReference>
<dbReference type="NCBIfam" id="NF004160">
    <property type="entry name" value="PRK05627.1-3"/>
    <property type="match status" value="1"/>
</dbReference>
<comment type="pathway">
    <text evidence="2 15">Cofactor biosynthesis; FAD biosynthesis; FAD from FMN: step 1/1.</text>
</comment>
<dbReference type="Proteomes" id="UP000316095">
    <property type="component" value="Unassembled WGS sequence"/>
</dbReference>
<dbReference type="GO" id="GO:0008531">
    <property type="term" value="F:riboflavin kinase activity"/>
    <property type="evidence" value="ECO:0007669"/>
    <property type="project" value="UniProtKB-UniRule"/>
</dbReference>
<reference evidence="17 18" key="1">
    <citation type="submission" date="2019-02" db="EMBL/GenBank/DDBJ databases">
        <title>Deep-cultivation of Planctomycetes and their phenomic and genomic characterization uncovers novel biology.</title>
        <authorList>
            <person name="Wiegand S."/>
            <person name="Jogler M."/>
            <person name="Boedeker C."/>
            <person name="Pinto D."/>
            <person name="Vollmers J."/>
            <person name="Rivas-Marin E."/>
            <person name="Kohn T."/>
            <person name="Peeters S.H."/>
            <person name="Heuer A."/>
            <person name="Rast P."/>
            <person name="Oberbeckmann S."/>
            <person name="Bunk B."/>
            <person name="Jeske O."/>
            <person name="Meyerdierks A."/>
            <person name="Storesund J.E."/>
            <person name="Kallscheuer N."/>
            <person name="Luecker S."/>
            <person name="Lage O.M."/>
            <person name="Pohl T."/>
            <person name="Merkel B.J."/>
            <person name="Hornburger P."/>
            <person name="Mueller R.-W."/>
            <person name="Bruemmer F."/>
            <person name="Labrenz M."/>
            <person name="Spormann A.M."/>
            <person name="Op Den Camp H."/>
            <person name="Overmann J."/>
            <person name="Amann R."/>
            <person name="Jetten M.S.M."/>
            <person name="Mascher T."/>
            <person name="Medema M.H."/>
            <person name="Devos D.P."/>
            <person name="Kaster A.-K."/>
            <person name="Ovreas L."/>
            <person name="Rohde M."/>
            <person name="Galperin M.Y."/>
            <person name="Jogler C."/>
        </authorList>
    </citation>
    <scope>NUCLEOTIDE SEQUENCE [LARGE SCALE GENOMIC DNA]</scope>
    <source>
        <strain evidence="17 18">Pan54</strain>
    </source>
</reference>
<dbReference type="PANTHER" id="PTHR22749:SF6">
    <property type="entry name" value="RIBOFLAVIN KINASE"/>
    <property type="match status" value="1"/>
</dbReference>
<dbReference type="NCBIfam" id="NF004162">
    <property type="entry name" value="PRK05627.1-5"/>
    <property type="match status" value="1"/>
</dbReference>
<protein>
    <recommendedName>
        <fullName evidence="15">Riboflavin biosynthesis protein</fullName>
    </recommendedName>
    <domain>
        <recommendedName>
            <fullName evidence="15">Riboflavin kinase</fullName>
            <ecNumber evidence="15">2.7.1.26</ecNumber>
        </recommendedName>
        <alternativeName>
            <fullName evidence="15">Flavokinase</fullName>
        </alternativeName>
    </domain>
    <domain>
        <recommendedName>
            <fullName evidence="15">FMN adenylyltransferase</fullName>
            <ecNumber evidence="15">2.7.7.2</ecNumber>
        </recommendedName>
        <alternativeName>
            <fullName evidence="15">FAD pyrophosphorylase</fullName>
        </alternativeName>
        <alternativeName>
            <fullName evidence="15">FAD synthase</fullName>
        </alternativeName>
    </domain>
</protein>
<evidence type="ECO:0000256" key="2">
    <source>
        <dbReference type="ARBA" id="ARBA00004726"/>
    </source>
</evidence>
<gene>
    <name evidence="17" type="primary">ribF</name>
    <name evidence="17" type="ORF">Pan54_18270</name>
</gene>
<keyword evidence="9 15" id="KW-0418">Kinase</keyword>
<comment type="catalytic activity">
    <reaction evidence="13 15">
        <text>riboflavin + ATP = FMN + ADP + H(+)</text>
        <dbReference type="Rhea" id="RHEA:14357"/>
        <dbReference type="ChEBI" id="CHEBI:15378"/>
        <dbReference type="ChEBI" id="CHEBI:30616"/>
        <dbReference type="ChEBI" id="CHEBI:57986"/>
        <dbReference type="ChEBI" id="CHEBI:58210"/>
        <dbReference type="ChEBI" id="CHEBI:456216"/>
        <dbReference type="EC" id="2.7.1.26"/>
    </reaction>
</comment>
<dbReference type="UniPathway" id="UPA00276">
    <property type="reaction ID" value="UER00406"/>
</dbReference>
<dbReference type="GO" id="GO:0003919">
    <property type="term" value="F:FMN adenylyltransferase activity"/>
    <property type="evidence" value="ECO:0007669"/>
    <property type="project" value="UniProtKB-UniRule"/>
</dbReference>
<dbReference type="EMBL" id="SJPG01000001">
    <property type="protein sequence ID" value="TWT61093.1"/>
    <property type="molecule type" value="Genomic_DNA"/>
</dbReference>
<keyword evidence="8 15" id="KW-0547">Nucleotide-binding</keyword>
<evidence type="ECO:0000256" key="13">
    <source>
        <dbReference type="ARBA" id="ARBA00047880"/>
    </source>
</evidence>
<keyword evidence="4 15" id="KW-0285">Flavoprotein</keyword>
<dbReference type="RefSeq" id="WP_146503125.1">
    <property type="nucleotide sequence ID" value="NZ_SJPG01000001.1"/>
</dbReference>
<evidence type="ECO:0000313" key="18">
    <source>
        <dbReference type="Proteomes" id="UP000316095"/>
    </source>
</evidence>
<dbReference type="GO" id="GO:0005524">
    <property type="term" value="F:ATP binding"/>
    <property type="evidence" value="ECO:0007669"/>
    <property type="project" value="UniProtKB-UniRule"/>
</dbReference>
<dbReference type="PANTHER" id="PTHR22749">
    <property type="entry name" value="RIBOFLAVIN KINASE/FMN ADENYLYLTRANSFERASE"/>
    <property type="match status" value="1"/>
</dbReference>
<evidence type="ECO:0000256" key="12">
    <source>
        <dbReference type="ARBA" id="ARBA00023268"/>
    </source>
</evidence>
<feature type="domain" description="Riboflavin kinase" evidence="16">
    <location>
        <begin position="182"/>
        <end position="305"/>
    </location>
</feature>
<dbReference type="InterPro" id="IPR015865">
    <property type="entry name" value="Riboflavin_kinase_bac/euk"/>
</dbReference>
<dbReference type="InterPro" id="IPR015864">
    <property type="entry name" value="FAD_synthase"/>
</dbReference>
<proteinExistence type="inferred from homology"/>
<dbReference type="GO" id="GO:0009398">
    <property type="term" value="P:FMN biosynthetic process"/>
    <property type="evidence" value="ECO:0007669"/>
    <property type="project" value="UniProtKB-UniRule"/>
</dbReference>
<evidence type="ECO:0000256" key="1">
    <source>
        <dbReference type="ARBA" id="ARBA00002121"/>
    </source>
</evidence>
<sequence length="310" mass="34164">MQIVRHVDDYHPFRGGVVSIGNFDGVHLGHREMLRKLVSLAKSRGVKATAMTFDPPPVALIAPERVPPRLSTVKRKAELMESVGIDCLLVYPTSREFLNLSAQDFFEQIIRQQLQAIGLVEGPNFFFGKGRQGDVNLLAEMAASQQMDFEVVSAVEQDGMVISSSLIRQMISQGRIEEAVHWLGHPYRLTGTVETGASRGSGLGFPTANLTDIQTLMPRAGVYAGVTEIEGRHYPAALNIGANPTFADNNFKLEAHLIGFQGDLYGQELSVDLLSFTREIQKFENAAQLKSQLEKDVSEIQAIVSNRIVQ</sequence>
<dbReference type="SMART" id="SM00904">
    <property type="entry name" value="Flavokinase"/>
    <property type="match status" value="1"/>
</dbReference>
<dbReference type="CDD" id="cd02064">
    <property type="entry name" value="FAD_synthetase_N"/>
    <property type="match status" value="1"/>
</dbReference>
<keyword evidence="11 15" id="KW-0067">ATP-binding</keyword>
<dbReference type="SUPFAM" id="SSF82114">
    <property type="entry name" value="Riboflavin kinase-like"/>
    <property type="match status" value="1"/>
</dbReference>
<dbReference type="Pfam" id="PF01687">
    <property type="entry name" value="Flavokinase"/>
    <property type="match status" value="1"/>
</dbReference>
<dbReference type="Gene3D" id="2.40.30.30">
    <property type="entry name" value="Riboflavin kinase-like"/>
    <property type="match status" value="1"/>
</dbReference>
<evidence type="ECO:0000256" key="5">
    <source>
        <dbReference type="ARBA" id="ARBA00022643"/>
    </source>
</evidence>
<dbReference type="Pfam" id="PF06574">
    <property type="entry name" value="FAD_syn"/>
    <property type="match status" value="1"/>
</dbReference>
<evidence type="ECO:0000259" key="16">
    <source>
        <dbReference type="SMART" id="SM00904"/>
    </source>
</evidence>
<evidence type="ECO:0000256" key="6">
    <source>
        <dbReference type="ARBA" id="ARBA00022679"/>
    </source>
</evidence>
<comment type="caution">
    <text evidence="17">The sequence shown here is derived from an EMBL/GenBank/DDBJ whole genome shotgun (WGS) entry which is preliminary data.</text>
</comment>
<keyword evidence="6 15" id="KW-0808">Transferase</keyword>
<dbReference type="InterPro" id="IPR014729">
    <property type="entry name" value="Rossmann-like_a/b/a_fold"/>
</dbReference>
<dbReference type="Gene3D" id="3.40.50.620">
    <property type="entry name" value="HUPs"/>
    <property type="match status" value="1"/>
</dbReference>
<comment type="similarity">
    <text evidence="15">Belongs to the ribF family.</text>
</comment>
<comment type="function">
    <text evidence="1">Catalyzes the phosphorylation of riboflavin to FMN followed by the adenylation of FMN to FAD.</text>
</comment>
<dbReference type="GO" id="GO:0009231">
    <property type="term" value="P:riboflavin biosynthetic process"/>
    <property type="evidence" value="ECO:0007669"/>
    <property type="project" value="InterPro"/>
</dbReference>
<evidence type="ECO:0000313" key="17">
    <source>
        <dbReference type="EMBL" id="TWT61093.1"/>
    </source>
</evidence>
<dbReference type="EC" id="2.7.1.26" evidence="15"/>
<keyword evidence="12" id="KW-0511">Multifunctional enzyme</keyword>
<dbReference type="NCBIfam" id="TIGR00083">
    <property type="entry name" value="ribF"/>
    <property type="match status" value="1"/>
</dbReference>
<evidence type="ECO:0000256" key="10">
    <source>
        <dbReference type="ARBA" id="ARBA00022827"/>
    </source>
</evidence>
<evidence type="ECO:0000256" key="7">
    <source>
        <dbReference type="ARBA" id="ARBA00022695"/>
    </source>
</evidence>
<dbReference type="UniPathway" id="UPA00277">
    <property type="reaction ID" value="UER00407"/>
</dbReference>
<dbReference type="InterPro" id="IPR023465">
    <property type="entry name" value="Riboflavin_kinase_dom_sf"/>
</dbReference>
<dbReference type="OrthoDB" id="9803667at2"/>
<organism evidence="17 18">
    <name type="scientific">Rubinisphaera italica</name>
    <dbReference type="NCBI Taxonomy" id="2527969"/>
    <lineage>
        <taxon>Bacteria</taxon>
        <taxon>Pseudomonadati</taxon>
        <taxon>Planctomycetota</taxon>
        <taxon>Planctomycetia</taxon>
        <taxon>Planctomycetales</taxon>
        <taxon>Planctomycetaceae</taxon>
        <taxon>Rubinisphaera</taxon>
    </lineage>
</organism>
<dbReference type="AlphaFoldDB" id="A0A5C5XFG2"/>
<dbReference type="FunFam" id="3.40.50.620:FF:000021">
    <property type="entry name" value="Riboflavin biosynthesis protein"/>
    <property type="match status" value="1"/>
</dbReference>
<comment type="pathway">
    <text evidence="3 15">Cofactor biosynthesis; FMN biosynthesis; FMN from riboflavin (ATP route): step 1/1.</text>
</comment>
<keyword evidence="18" id="KW-1185">Reference proteome</keyword>
<dbReference type="PIRSF" id="PIRSF004491">
    <property type="entry name" value="FAD_Synth"/>
    <property type="match status" value="1"/>
</dbReference>
<dbReference type="EC" id="2.7.7.2" evidence="15"/>
<dbReference type="GO" id="GO:0006747">
    <property type="term" value="P:FAD biosynthetic process"/>
    <property type="evidence" value="ECO:0007669"/>
    <property type="project" value="UniProtKB-UniRule"/>
</dbReference>
<keyword evidence="10 15" id="KW-0274">FAD</keyword>
<keyword evidence="7 15" id="KW-0548">Nucleotidyltransferase</keyword>
<evidence type="ECO:0000256" key="4">
    <source>
        <dbReference type="ARBA" id="ARBA00022630"/>
    </source>
</evidence>